<name>A0A923MFP9_9FIRM</name>
<dbReference type="InterPro" id="IPR027417">
    <property type="entry name" value="P-loop_NTPase"/>
</dbReference>
<dbReference type="Proteomes" id="UP000620327">
    <property type="component" value="Unassembled WGS sequence"/>
</dbReference>
<dbReference type="EMBL" id="JACOQI010000002">
    <property type="protein sequence ID" value="MBC5769503.1"/>
    <property type="molecule type" value="Genomic_DNA"/>
</dbReference>
<evidence type="ECO:0000313" key="2">
    <source>
        <dbReference type="Proteomes" id="UP000620327"/>
    </source>
</evidence>
<protein>
    <submittedName>
        <fullName evidence="1">Uncharacterized protein</fullName>
    </submittedName>
</protein>
<accession>A0A923MFP9</accession>
<organism evidence="1 2">
    <name type="scientific">Dysosmobacter segnis</name>
    <dbReference type="NCBI Taxonomy" id="2763042"/>
    <lineage>
        <taxon>Bacteria</taxon>
        <taxon>Bacillati</taxon>
        <taxon>Bacillota</taxon>
        <taxon>Clostridia</taxon>
        <taxon>Eubacteriales</taxon>
        <taxon>Oscillospiraceae</taxon>
        <taxon>Dysosmobacter</taxon>
    </lineage>
</organism>
<keyword evidence="2" id="KW-1185">Reference proteome</keyword>
<dbReference type="Pfam" id="PF21448">
    <property type="entry name" value="DNMK"/>
    <property type="match status" value="1"/>
</dbReference>
<sequence length="187" mass="21315">MKIVCISGKAQHGKDTTAKLLEEILEAQGNRVLIAHYGDLVKYVCKTFFGWDGKKDEKGRTLLQRVGTDKIRAVSPDYWVDFIVSILDIFCDEWDYVLIPDTRFPNEYEIYETYGMDAILLRVVRPNFVSPLTEEQQKHASETALDDYQYDATIVNGGSLEDLKEAVNNFVNNALKGELHEETDNSV</sequence>
<dbReference type="InterPro" id="IPR048444">
    <property type="entry name" value="DNMK"/>
</dbReference>
<dbReference type="RefSeq" id="WP_187013848.1">
    <property type="nucleotide sequence ID" value="NZ_JACOQI010000002.1"/>
</dbReference>
<comment type="caution">
    <text evidence="1">The sequence shown here is derived from an EMBL/GenBank/DDBJ whole genome shotgun (WGS) entry which is preliminary data.</text>
</comment>
<reference evidence="1" key="1">
    <citation type="submission" date="2020-08" db="EMBL/GenBank/DDBJ databases">
        <title>Genome public.</title>
        <authorList>
            <person name="Liu C."/>
            <person name="Sun Q."/>
        </authorList>
    </citation>
    <scope>NUCLEOTIDE SEQUENCE</scope>
    <source>
        <strain evidence="1">BX15</strain>
    </source>
</reference>
<dbReference type="Gene3D" id="3.40.50.300">
    <property type="entry name" value="P-loop containing nucleotide triphosphate hydrolases"/>
    <property type="match status" value="1"/>
</dbReference>
<proteinExistence type="predicted"/>
<dbReference type="AlphaFoldDB" id="A0A923MFP9"/>
<evidence type="ECO:0000313" key="1">
    <source>
        <dbReference type="EMBL" id="MBC5769503.1"/>
    </source>
</evidence>
<dbReference type="SUPFAM" id="SSF52540">
    <property type="entry name" value="P-loop containing nucleoside triphosphate hydrolases"/>
    <property type="match status" value="1"/>
</dbReference>
<gene>
    <name evidence="1" type="ORF">H8Z83_04100</name>
</gene>